<keyword evidence="3" id="KW-1185">Reference proteome</keyword>
<dbReference type="CDD" id="cd07721">
    <property type="entry name" value="yflN-like_MBL-fold"/>
    <property type="match status" value="1"/>
</dbReference>
<protein>
    <submittedName>
        <fullName evidence="2">MBL fold metallo-hydrolase</fullName>
    </submittedName>
</protein>
<feature type="domain" description="Metallo-beta-lactamase" evidence="1">
    <location>
        <begin position="30"/>
        <end position="238"/>
    </location>
</feature>
<dbReference type="InterPro" id="IPR050855">
    <property type="entry name" value="NDM-1-like"/>
</dbReference>
<comment type="caution">
    <text evidence="2">The sequence shown here is derived from an EMBL/GenBank/DDBJ whole genome shotgun (WGS) entry which is preliminary data.</text>
</comment>
<dbReference type="PANTHER" id="PTHR42951">
    <property type="entry name" value="METALLO-BETA-LACTAMASE DOMAIN-CONTAINING"/>
    <property type="match status" value="1"/>
</dbReference>
<dbReference type="Pfam" id="PF00753">
    <property type="entry name" value="Lactamase_B"/>
    <property type="match status" value="1"/>
</dbReference>
<evidence type="ECO:0000259" key="1">
    <source>
        <dbReference type="SMART" id="SM00849"/>
    </source>
</evidence>
<dbReference type="PANTHER" id="PTHR42951:SF17">
    <property type="entry name" value="METALLO-BETA-LACTAMASE DOMAIN-CONTAINING PROTEIN"/>
    <property type="match status" value="1"/>
</dbReference>
<name>A0A8J7KV70_9FIRM</name>
<dbReference type="AlphaFoldDB" id="A0A8J7KV70"/>
<organism evidence="2 3">
    <name type="scientific">Mobilitalea sibirica</name>
    <dbReference type="NCBI Taxonomy" id="1462919"/>
    <lineage>
        <taxon>Bacteria</taxon>
        <taxon>Bacillati</taxon>
        <taxon>Bacillota</taxon>
        <taxon>Clostridia</taxon>
        <taxon>Lachnospirales</taxon>
        <taxon>Lachnospiraceae</taxon>
        <taxon>Mobilitalea</taxon>
    </lineage>
</organism>
<gene>
    <name evidence="2" type="ORF">I5677_02790</name>
</gene>
<dbReference type="Gene3D" id="3.60.15.10">
    <property type="entry name" value="Ribonuclease Z/Hydroxyacylglutathione hydrolase-like"/>
    <property type="match status" value="1"/>
</dbReference>
<sequence>MIYQIVKGLSKITTHTQKILPDITIMKFTIVNAFIVGDAYGWVMVDTGLENSYDSIIKTTEDLFGKESRPRFIILTHGHFDHIGCVKKLSDHWNVKIYAHENEIPYVTGEKNYPEPDPKVDEGLVAKMSPTFPSEGINLGDKILILPPEGRIPDMPEWEWIHTPGHTNGHISLYRFRDKVLIVGDAFTTTKQESFLSVLTEQDKVKGPPAYLTRDWKAAFHSIKKLSNLNPKIVLPSHGAPMQGDEVKKHLIMLTEHFNEIAVPKVKQRK</sequence>
<proteinExistence type="predicted"/>
<reference evidence="2" key="1">
    <citation type="submission" date="2020-12" db="EMBL/GenBank/DDBJ databases">
        <title>M. sibirica DSM 26468T genome.</title>
        <authorList>
            <person name="Thieme N."/>
            <person name="Rettenmaier R."/>
            <person name="Zverlov V."/>
            <person name="Liebl W."/>
        </authorList>
    </citation>
    <scope>NUCLEOTIDE SEQUENCE</scope>
    <source>
        <strain evidence="2">DSM 26468</strain>
    </source>
</reference>
<evidence type="ECO:0000313" key="3">
    <source>
        <dbReference type="Proteomes" id="UP000623269"/>
    </source>
</evidence>
<dbReference type="Proteomes" id="UP000623269">
    <property type="component" value="Unassembled WGS sequence"/>
</dbReference>
<dbReference type="RefSeq" id="WP_197660045.1">
    <property type="nucleotide sequence ID" value="NZ_JAEAGR010000002.1"/>
</dbReference>
<accession>A0A8J7KV70</accession>
<dbReference type="InterPro" id="IPR036866">
    <property type="entry name" value="RibonucZ/Hydroxyglut_hydro"/>
</dbReference>
<dbReference type="SUPFAM" id="SSF56281">
    <property type="entry name" value="Metallo-hydrolase/oxidoreductase"/>
    <property type="match status" value="1"/>
</dbReference>
<dbReference type="SMART" id="SM00849">
    <property type="entry name" value="Lactamase_B"/>
    <property type="match status" value="1"/>
</dbReference>
<evidence type="ECO:0000313" key="2">
    <source>
        <dbReference type="EMBL" id="MBH1939820.1"/>
    </source>
</evidence>
<dbReference type="InterPro" id="IPR001279">
    <property type="entry name" value="Metallo-B-lactamas"/>
</dbReference>
<dbReference type="EMBL" id="JAEAGR010000002">
    <property type="protein sequence ID" value="MBH1939820.1"/>
    <property type="molecule type" value="Genomic_DNA"/>
</dbReference>